<feature type="region of interest" description="Disordered" evidence="8">
    <location>
        <begin position="572"/>
        <end position="592"/>
    </location>
</feature>
<dbReference type="GO" id="GO:0006355">
    <property type="term" value="P:regulation of DNA-templated transcription"/>
    <property type="evidence" value="ECO:0007669"/>
    <property type="project" value="InterPro"/>
</dbReference>
<keyword evidence="11" id="KW-1185">Reference proteome</keyword>
<evidence type="ECO:0000256" key="5">
    <source>
        <dbReference type="ARBA" id="ARBA00022884"/>
    </source>
</evidence>
<reference evidence="11" key="2">
    <citation type="submission" date="2015-01" db="EMBL/GenBank/DDBJ databases">
        <title>Evolutionary Origins and Diversification of the Mycorrhizal Mutualists.</title>
        <authorList>
            <consortium name="DOE Joint Genome Institute"/>
            <consortium name="Mycorrhizal Genomics Consortium"/>
            <person name="Kohler A."/>
            <person name="Kuo A."/>
            <person name="Nagy L.G."/>
            <person name="Floudas D."/>
            <person name="Copeland A."/>
            <person name="Barry K.W."/>
            <person name="Cichocki N."/>
            <person name="Veneault-Fourrey C."/>
            <person name="LaButti K."/>
            <person name="Lindquist E.A."/>
            <person name="Lipzen A."/>
            <person name="Lundell T."/>
            <person name="Morin E."/>
            <person name="Murat C."/>
            <person name="Riley R."/>
            <person name="Ohm R."/>
            <person name="Sun H."/>
            <person name="Tunlid A."/>
            <person name="Henrissat B."/>
            <person name="Grigoriev I.V."/>
            <person name="Hibbett D.S."/>
            <person name="Martin F."/>
        </authorList>
    </citation>
    <scope>NUCLEOTIDE SEQUENCE [LARGE SCALE GENOMIC DNA]</scope>
    <source>
        <strain evidence="11">F 1598</strain>
    </source>
</reference>
<dbReference type="InterPro" id="IPR036443">
    <property type="entry name" value="Znf_RanBP2_sf"/>
</dbReference>
<feature type="region of interest" description="Disordered" evidence="8">
    <location>
        <begin position="18"/>
        <end position="48"/>
    </location>
</feature>
<gene>
    <name evidence="10" type="ORF">PILCRDRAFT_825351</name>
</gene>
<dbReference type="OrthoDB" id="448399at2759"/>
<proteinExistence type="predicted"/>
<name>A0A0C3FC99_PILCF</name>
<keyword evidence="5" id="KW-0694">RNA-binding</keyword>
<evidence type="ECO:0000256" key="2">
    <source>
        <dbReference type="ARBA" id="ARBA00022723"/>
    </source>
</evidence>
<dbReference type="AlphaFoldDB" id="A0A0C3FC99"/>
<dbReference type="PROSITE" id="PS01358">
    <property type="entry name" value="ZF_RANBP2_1"/>
    <property type="match status" value="2"/>
</dbReference>
<evidence type="ECO:0000313" key="10">
    <source>
        <dbReference type="EMBL" id="KIM77391.1"/>
    </source>
</evidence>
<accession>A0A0C3FC99</accession>
<keyword evidence="6" id="KW-0539">Nucleus</keyword>
<feature type="compositionally biased region" description="Polar residues" evidence="8">
    <location>
        <begin position="355"/>
        <end position="375"/>
    </location>
</feature>
<dbReference type="InterPro" id="IPR034870">
    <property type="entry name" value="TET_fam"/>
</dbReference>
<dbReference type="FunCoup" id="A0A0C3FC99">
    <property type="interactions" value="47"/>
</dbReference>
<dbReference type="Gene3D" id="4.10.1060.10">
    <property type="entry name" value="Zinc finger, RanBP2-type"/>
    <property type="match status" value="2"/>
</dbReference>
<comment type="subcellular location">
    <subcellularLocation>
        <location evidence="1">Nucleus</location>
    </subcellularLocation>
</comment>
<feature type="domain" description="RanBP2-type" evidence="9">
    <location>
        <begin position="274"/>
        <end position="305"/>
    </location>
</feature>
<evidence type="ECO:0000313" key="11">
    <source>
        <dbReference type="Proteomes" id="UP000054166"/>
    </source>
</evidence>
<feature type="compositionally biased region" description="Polar residues" evidence="8">
    <location>
        <begin position="531"/>
        <end position="548"/>
    </location>
</feature>
<dbReference type="PANTHER" id="PTHR23238">
    <property type="entry name" value="RNA BINDING PROTEIN"/>
    <property type="match status" value="1"/>
</dbReference>
<feature type="compositionally biased region" description="Basic and acidic residues" evidence="8">
    <location>
        <begin position="674"/>
        <end position="691"/>
    </location>
</feature>
<feature type="compositionally biased region" description="Polar residues" evidence="8">
    <location>
        <begin position="334"/>
        <end position="344"/>
    </location>
</feature>
<evidence type="ECO:0000256" key="3">
    <source>
        <dbReference type="ARBA" id="ARBA00022771"/>
    </source>
</evidence>
<protein>
    <recommendedName>
        <fullName evidence="9">RanBP2-type domain-containing protein</fullName>
    </recommendedName>
</protein>
<feature type="compositionally biased region" description="Polar residues" evidence="8">
    <location>
        <begin position="572"/>
        <end position="582"/>
    </location>
</feature>
<dbReference type="Proteomes" id="UP000054166">
    <property type="component" value="Unassembled WGS sequence"/>
</dbReference>
<keyword evidence="4" id="KW-0862">Zinc</keyword>
<dbReference type="InterPro" id="IPR001876">
    <property type="entry name" value="Znf_RanBP2"/>
</dbReference>
<evidence type="ECO:0000259" key="9">
    <source>
        <dbReference type="PROSITE" id="PS50199"/>
    </source>
</evidence>
<organism evidence="10 11">
    <name type="scientific">Piloderma croceum (strain F 1598)</name>
    <dbReference type="NCBI Taxonomy" id="765440"/>
    <lineage>
        <taxon>Eukaryota</taxon>
        <taxon>Fungi</taxon>
        <taxon>Dikarya</taxon>
        <taxon>Basidiomycota</taxon>
        <taxon>Agaricomycotina</taxon>
        <taxon>Agaricomycetes</taxon>
        <taxon>Agaricomycetidae</taxon>
        <taxon>Atheliales</taxon>
        <taxon>Atheliaceae</taxon>
        <taxon>Piloderma</taxon>
    </lineage>
</organism>
<reference evidence="10 11" key="1">
    <citation type="submission" date="2014-04" db="EMBL/GenBank/DDBJ databases">
        <authorList>
            <consortium name="DOE Joint Genome Institute"/>
            <person name="Kuo A."/>
            <person name="Tarkka M."/>
            <person name="Buscot F."/>
            <person name="Kohler A."/>
            <person name="Nagy L.G."/>
            <person name="Floudas D."/>
            <person name="Copeland A."/>
            <person name="Barry K.W."/>
            <person name="Cichocki N."/>
            <person name="Veneault-Fourrey C."/>
            <person name="LaButti K."/>
            <person name="Lindquist E.A."/>
            <person name="Lipzen A."/>
            <person name="Lundell T."/>
            <person name="Morin E."/>
            <person name="Murat C."/>
            <person name="Sun H."/>
            <person name="Tunlid A."/>
            <person name="Henrissat B."/>
            <person name="Grigoriev I.V."/>
            <person name="Hibbett D.S."/>
            <person name="Martin F."/>
            <person name="Nordberg H.P."/>
            <person name="Cantor M.N."/>
            <person name="Hua S.X."/>
        </authorList>
    </citation>
    <scope>NUCLEOTIDE SEQUENCE [LARGE SCALE GENOMIC DNA]</scope>
    <source>
        <strain evidence="10 11">F 1598</strain>
    </source>
</reference>
<keyword evidence="3 7" id="KW-0863">Zinc-finger</keyword>
<dbReference type="SMART" id="SM00547">
    <property type="entry name" value="ZnF_RBZ"/>
    <property type="match status" value="2"/>
</dbReference>
<evidence type="ECO:0000256" key="1">
    <source>
        <dbReference type="ARBA" id="ARBA00004123"/>
    </source>
</evidence>
<evidence type="ECO:0000256" key="4">
    <source>
        <dbReference type="ARBA" id="ARBA00022833"/>
    </source>
</evidence>
<feature type="region of interest" description="Disordered" evidence="8">
    <location>
        <begin position="664"/>
        <end position="699"/>
    </location>
</feature>
<dbReference type="STRING" id="765440.A0A0C3FC99"/>
<dbReference type="GO" id="GO:0008270">
    <property type="term" value="F:zinc ion binding"/>
    <property type="evidence" value="ECO:0007669"/>
    <property type="project" value="UniProtKB-KW"/>
</dbReference>
<sequence length="699" mass="75810">MSLYPSAKGSSTVDDVVHRLQSLAIPSRPQSPSQSSPSISLHPSSPSVFESPFTYSWSAYRKESQDDLPTIIDTFAPRRPSFDLSPTSSASSDLDSSMPYCSGRSPFDAFFATQSRVVRLSNLPPPACSFLSAVFFQNRSAPIPATMWALRNGPGPNDRDSVWAVFKSHEEARRALSSLSGSTMLVDPALESDLEPFSKLRRFELMSSFASASPTVSLPPPSPSNPHHHFLRMSSSASDLQGYARGMARAGPESLPRSDYVISSNPPNPRTSFRLGDWICGSPNCAAHNFGRNLACIGCGCPRPDNRTPSPHHQSPSACMQPNRLPSSPRFVSPPNTVNSSPFAQSPVAPMHSPTYPNLNQMSSFPQTHSPSVSHPLSAAKSPPPVHHLLTPSGRAFAVGGKVQNISTDPLSPCVMYWPDNEPFPEQGQIRPSSIMGVPQPPILNTGNRGPIEHQPGDWICLKCNYLNWRRRKVCQTCFPYAEGNGDSISAAVQAERIALLTSVLAQGQGMSSPATPHNVLPPSHTHRSHSLTPPQRQQQYVDTSPPQLQLPVHRSQSQFELGVQRYSQPIYQTSGPRQSSLPFPGSAHPARDQDTFTPAPLLPSFLQDIVQAPTHSPESTSPSSAEFSVEYDEHVPMGTTSRAATGSSNLAISNIWKLGGDETKGLSGIALPNRHDLLGGSRKDSREMLRRPSQPSLP</sequence>
<evidence type="ECO:0000256" key="8">
    <source>
        <dbReference type="SAM" id="MobiDB-lite"/>
    </source>
</evidence>
<dbReference type="GO" id="GO:0003723">
    <property type="term" value="F:RNA binding"/>
    <property type="evidence" value="ECO:0007669"/>
    <property type="project" value="UniProtKB-KW"/>
</dbReference>
<dbReference type="EMBL" id="KN833025">
    <property type="protein sequence ID" value="KIM77391.1"/>
    <property type="molecule type" value="Genomic_DNA"/>
</dbReference>
<feature type="compositionally biased region" description="Polar residues" evidence="8">
    <location>
        <begin position="307"/>
        <end position="326"/>
    </location>
</feature>
<evidence type="ECO:0000256" key="7">
    <source>
        <dbReference type="PROSITE-ProRule" id="PRU00322"/>
    </source>
</evidence>
<dbReference type="PROSITE" id="PS50199">
    <property type="entry name" value="ZF_RANBP2_2"/>
    <property type="match status" value="1"/>
</dbReference>
<dbReference type="GO" id="GO:0005634">
    <property type="term" value="C:nucleus"/>
    <property type="evidence" value="ECO:0007669"/>
    <property type="project" value="UniProtKB-SubCell"/>
</dbReference>
<feature type="region of interest" description="Disordered" evidence="8">
    <location>
        <begin position="509"/>
        <end position="550"/>
    </location>
</feature>
<dbReference type="HOGENOM" id="CLU_014246_1_0_1"/>
<feature type="region of interest" description="Disordered" evidence="8">
    <location>
        <begin position="307"/>
        <end position="384"/>
    </location>
</feature>
<dbReference type="InParanoid" id="A0A0C3FC99"/>
<dbReference type="SUPFAM" id="SSF90209">
    <property type="entry name" value="Ran binding protein zinc finger-like"/>
    <property type="match status" value="2"/>
</dbReference>
<keyword evidence="2" id="KW-0479">Metal-binding</keyword>
<feature type="compositionally biased region" description="Low complexity" evidence="8">
    <location>
        <begin position="26"/>
        <end position="47"/>
    </location>
</feature>
<evidence type="ECO:0000256" key="6">
    <source>
        <dbReference type="ARBA" id="ARBA00023242"/>
    </source>
</evidence>